<comment type="caution">
    <text evidence="3">The sequence shown here is derived from an EMBL/GenBank/DDBJ whole genome shotgun (WGS) entry which is preliminary data.</text>
</comment>
<feature type="domain" description="Glycosyltransferase 2-like" evidence="2">
    <location>
        <begin position="5"/>
        <end position="144"/>
    </location>
</feature>
<keyword evidence="1" id="KW-0472">Membrane</keyword>
<keyword evidence="3" id="KW-0328">Glycosyltransferase</keyword>
<accession>A0ABS9EIJ2</accession>
<dbReference type="SUPFAM" id="SSF53448">
    <property type="entry name" value="Nucleotide-diphospho-sugar transferases"/>
    <property type="match status" value="1"/>
</dbReference>
<proteinExistence type="predicted"/>
<sequence length="324" mass="37090">MKKVSVIIPAFNEEENIDRLVEELNLYFKEEVRFSTEIIFVNDGSSDATMEKLKTARHTYYSYKIIGFSRNFGSHAALRAGILQAKGDYITFMYADLQDPLSLVSELFEEIESKRVDIAWAFRSKTSAGTTEKLFSSAYAALMRKYAIPNFPKKGFDIVMFSKKVKNCLDHNVENNSSIFIQILSLGFKQSGITYEKQERILGKSKWTISKKIKLLIDSFVAFSFAPIRLVSFIGIAFFVLGICWSAYIIYRKFMYDDLASGWPALLSILMVGFGVTNICLGIIAEYLWRTLDASRKRPVFVIDEIVEKAFELELEERLIISDK</sequence>
<feature type="transmembrane region" description="Helical" evidence="1">
    <location>
        <begin position="263"/>
        <end position="289"/>
    </location>
</feature>
<keyword evidence="3" id="KW-0808">Transferase</keyword>
<name>A0ABS9EIJ2_9FLAO</name>
<dbReference type="PANTHER" id="PTHR48090">
    <property type="entry name" value="UNDECAPRENYL-PHOSPHATE 4-DEOXY-4-FORMAMIDO-L-ARABINOSE TRANSFERASE-RELATED"/>
    <property type="match status" value="1"/>
</dbReference>
<dbReference type="PANTHER" id="PTHR48090:SF8">
    <property type="entry name" value="GLYCOSYLTRANSFERASE CSBB-RELATED"/>
    <property type="match status" value="1"/>
</dbReference>
<evidence type="ECO:0000256" key="1">
    <source>
        <dbReference type="SAM" id="Phobius"/>
    </source>
</evidence>
<evidence type="ECO:0000313" key="4">
    <source>
        <dbReference type="Proteomes" id="UP001179363"/>
    </source>
</evidence>
<keyword evidence="1" id="KW-0812">Transmembrane</keyword>
<dbReference type="Pfam" id="PF00535">
    <property type="entry name" value="Glycos_transf_2"/>
    <property type="match status" value="1"/>
</dbReference>
<evidence type="ECO:0000313" key="3">
    <source>
        <dbReference type="EMBL" id="MCF4102172.1"/>
    </source>
</evidence>
<keyword evidence="1" id="KW-1133">Transmembrane helix</keyword>
<dbReference type="EMBL" id="JAKGTH010000009">
    <property type="protein sequence ID" value="MCF4102172.1"/>
    <property type="molecule type" value="Genomic_DNA"/>
</dbReference>
<reference evidence="3" key="1">
    <citation type="submission" date="2022-01" db="EMBL/GenBank/DDBJ databases">
        <title>Gillisia lutea sp. nov., isolated from marine plastic residues from the Malvarosa beach (Valencia, Spain).</title>
        <authorList>
            <person name="Vidal-Verdu A."/>
            <person name="Molina-Menor E."/>
            <person name="Satari L."/>
            <person name="Pascual J."/>
            <person name="Pereto J."/>
            <person name="Porcar M."/>
        </authorList>
    </citation>
    <scope>NUCLEOTIDE SEQUENCE</scope>
    <source>
        <strain evidence="3">M10.2A</strain>
    </source>
</reference>
<evidence type="ECO:0000259" key="2">
    <source>
        <dbReference type="Pfam" id="PF00535"/>
    </source>
</evidence>
<feature type="transmembrane region" description="Helical" evidence="1">
    <location>
        <begin position="220"/>
        <end position="251"/>
    </location>
</feature>
<protein>
    <submittedName>
        <fullName evidence="3">Glycosyltransferase</fullName>
        <ecNumber evidence="3">2.4.-.-</ecNumber>
    </submittedName>
</protein>
<dbReference type="GO" id="GO:0016757">
    <property type="term" value="F:glycosyltransferase activity"/>
    <property type="evidence" value="ECO:0007669"/>
    <property type="project" value="UniProtKB-KW"/>
</dbReference>
<dbReference type="Proteomes" id="UP001179363">
    <property type="component" value="Unassembled WGS sequence"/>
</dbReference>
<dbReference type="EC" id="2.4.-.-" evidence="3"/>
<dbReference type="RefSeq" id="WP_236134319.1">
    <property type="nucleotide sequence ID" value="NZ_JAKGTH010000009.1"/>
</dbReference>
<dbReference type="InterPro" id="IPR050256">
    <property type="entry name" value="Glycosyltransferase_2"/>
</dbReference>
<keyword evidence="4" id="KW-1185">Reference proteome</keyword>
<dbReference type="InterPro" id="IPR029044">
    <property type="entry name" value="Nucleotide-diphossugar_trans"/>
</dbReference>
<dbReference type="Gene3D" id="3.90.550.10">
    <property type="entry name" value="Spore Coat Polysaccharide Biosynthesis Protein SpsA, Chain A"/>
    <property type="match status" value="1"/>
</dbReference>
<dbReference type="InterPro" id="IPR001173">
    <property type="entry name" value="Glyco_trans_2-like"/>
</dbReference>
<gene>
    <name evidence="3" type="ORF">L1I30_10875</name>
</gene>
<organism evidence="3 4">
    <name type="scientific">Gillisia lutea</name>
    <dbReference type="NCBI Taxonomy" id="2909668"/>
    <lineage>
        <taxon>Bacteria</taxon>
        <taxon>Pseudomonadati</taxon>
        <taxon>Bacteroidota</taxon>
        <taxon>Flavobacteriia</taxon>
        <taxon>Flavobacteriales</taxon>
        <taxon>Flavobacteriaceae</taxon>
        <taxon>Gillisia</taxon>
    </lineage>
</organism>